<reference evidence="1 2" key="1">
    <citation type="journal article" date="2021" name="Hortic Res">
        <title>High-quality reference genome and annotation aids understanding of berry development for evergreen blueberry (Vaccinium darrowii).</title>
        <authorList>
            <person name="Yu J."/>
            <person name="Hulse-Kemp A.M."/>
            <person name="Babiker E."/>
            <person name="Staton M."/>
        </authorList>
    </citation>
    <scope>NUCLEOTIDE SEQUENCE [LARGE SCALE GENOMIC DNA]</scope>
    <source>
        <strain evidence="2">cv. NJ 8807/NJ 8810</strain>
        <tissue evidence="1">Young leaf</tissue>
    </source>
</reference>
<proteinExistence type="predicted"/>
<gene>
    <name evidence="1" type="ORF">Vadar_012524</name>
</gene>
<evidence type="ECO:0000313" key="1">
    <source>
        <dbReference type="EMBL" id="KAH7857421.1"/>
    </source>
</evidence>
<sequence length="205" mass="23342">MNIDCNVKKQPCWRTFTKEMDKESKREDYIKHLQEHNQCIQRHDLNSSVTEFDDDSPRSVVRIPKSYISNSDIPMTPLPKGKRDNKVKDAEDSKPDVKATSVLRPRAVLSSPDNDGAIRNRNKAKAELLSGLKNHNLCQNRHTRCKVTPKRSTSENSITKKGEPKEVADSKSELKGRRRSTLTEPSQPTQKVNLRKGKPNSEVKV</sequence>
<organism evidence="1 2">
    <name type="scientific">Vaccinium darrowii</name>
    <dbReference type="NCBI Taxonomy" id="229202"/>
    <lineage>
        <taxon>Eukaryota</taxon>
        <taxon>Viridiplantae</taxon>
        <taxon>Streptophyta</taxon>
        <taxon>Embryophyta</taxon>
        <taxon>Tracheophyta</taxon>
        <taxon>Spermatophyta</taxon>
        <taxon>Magnoliopsida</taxon>
        <taxon>eudicotyledons</taxon>
        <taxon>Gunneridae</taxon>
        <taxon>Pentapetalae</taxon>
        <taxon>asterids</taxon>
        <taxon>Ericales</taxon>
        <taxon>Ericaceae</taxon>
        <taxon>Vaccinioideae</taxon>
        <taxon>Vaccinieae</taxon>
        <taxon>Vaccinium</taxon>
    </lineage>
</organism>
<evidence type="ECO:0000313" key="2">
    <source>
        <dbReference type="Proteomes" id="UP000828048"/>
    </source>
</evidence>
<accession>A0ACB7YUP0</accession>
<name>A0ACB7YUP0_9ERIC</name>
<keyword evidence="2" id="KW-1185">Reference proteome</keyword>
<comment type="caution">
    <text evidence="1">The sequence shown here is derived from an EMBL/GenBank/DDBJ whole genome shotgun (WGS) entry which is preliminary data.</text>
</comment>
<dbReference type="Proteomes" id="UP000828048">
    <property type="component" value="Chromosome 3"/>
</dbReference>
<protein>
    <submittedName>
        <fullName evidence="1">Uncharacterized protein</fullName>
    </submittedName>
</protein>
<dbReference type="EMBL" id="CM037153">
    <property type="protein sequence ID" value="KAH7857421.1"/>
    <property type="molecule type" value="Genomic_DNA"/>
</dbReference>